<keyword evidence="3 5" id="KW-0808">Transferase</keyword>
<dbReference type="Pfam" id="PF08241">
    <property type="entry name" value="Methyltransf_11"/>
    <property type="match status" value="1"/>
</dbReference>
<dbReference type="EMBL" id="JACIEH010000001">
    <property type="protein sequence ID" value="MBB4096508.1"/>
    <property type="molecule type" value="Genomic_DNA"/>
</dbReference>
<dbReference type="GO" id="GO:0032259">
    <property type="term" value="P:methylation"/>
    <property type="evidence" value="ECO:0007669"/>
    <property type="project" value="UniProtKB-KW"/>
</dbReference>
<accession>A0A7W6JNF2</accession>
<protein>
    <submittedName>
        <fullName evidence="5">SAM-dependent methyltransferase</fullName>
    </submittedName>
</protein>
<dbReference type="Gene3D" id="3.40.50.150">
    <property type="entry name" value="Vaccinia Virus protein VP39"/>
    <property type="match status" value="1"/>
</dbReference>
<reference evidence="5 6" key="1">
    <citation type="submission" date="2020-08" db="EMBL/GenBank/DDBJ databases">
        <title>Genomic Encyclopedia of Type Strains, Phase IV (KMG-IV): sequencing the most valuable type-strain genomes for metagenomic binning, comparative biology and taxonomic classification.</title>
        <authorList>
            <person name="Goeker M."/>
        </authorList>
    </citation>
    <scope>NUCLEOTIDE SEQUENCE [LARGE SCALE GENOMIC DNA]</scope>
    <source>
        <strain evidence="5 6">DSM 101806</strain>
    </source>
</reference>
<dbReference type="InterPro" id="IPR029063">
    <property type="entry name" value="SAM-dependent_MTases_sf"/>
</dbReference>
<dbReference type="PANTHER" id="PTHR44942">
    <property type="entry name" value="METHYLTRANSF_11 DOMAIN-CONTAINING PROTEIN"/>
    <property type="match status" value="1"/>
</dbReference>
<dbReference type="Proteomes" id="UP000557392">
    <property type="component" value="Unassembled WGS sequence"/>
</dbReference>
<evidence type="ECO:0000313" key="6">
    <source>
        <dbReference type="Proteomes" id="UP000557392"/>
    </source>
</evidence>
<name>A0A7W6JNF2_9SPHN</name>
<evidence type="ECO:0000313" key="5">
    <source>
        <dbReference type="EMBL" id="MBB4096508.1"/>
    </source>
</evidence>
<proteinExistence type="inferred from homology"/>
<dbReference type="InterPro" id="IPR051052">
    <property type="entry name" value="Diverse_substrate_MTase"/>
</dbReference>
<dbReference type="GO" id="GO:0008757">
    <property type="term" value="F:S-adenosylmethionine-dependent methyltransferase activity"/>
    <property type="evidence" value="ECO:0007669"/>
    <property type="project" value="InterPro"/>
</dbReference>
<organism evidence="5 6">
    <name type="scientific">Sphingomonas kyeonggiensis</name>
    <dbReference type="NCBI Taxonomy" id="1268553"/>
    <lineage>
        <taxon>Bacteria</taxon>
        <taxon>Pseudomonadati</taxon>
        <taxon>Pseudomonadota</taxon>
        <taxon>Alphaproteobacteria</taxon>
        <taxon>Sphingomonadales</taxon>
        <taxon>Sphingomonadaceae</taxon>
        <taxon>Sphingomonas</taxon>
    </lineage>
</organism>
<dbReference type="SUPFAM" id="SSF53335">
    <property type="entry name" value="S-adenosyl-L-methionine-dependent methyltransferases"/>
    <property type="match status" value="1"/>
</dbReference>
<dbReference type="AlphaFoldDB" id="A0A7W6JNF2"/>
<dbReference type="PANTHER" id="PTHR44942:SF4">
    <property type="entry name" value="METHYLTRANSFERASE TYPE 11 DOMAIN-CONTAINING PROTEIN"/>
    <property type="match status" value="1"/>
</dbReference>
<comment type="caution">
    <text evidence="5">The sequence shown here is derived from an EMBL/GenBank/DDBJ whole genome shotgun (WGS) entry which is preliminary data.</text>
</comment>
<sequence>MSDAVHPAAVAGYTASADTYVSGRPGYPAEVGDWLRETLALGPGRTALEVGAGTGKFLPRLVETNARVIALEPVDAMRAALAQRNPEVTAIAGTAQEIPLADASVDSVICAQAFHWFATTAALAEMRRVLRIGGTLGLIWNVRDESMPWMAALEALVEPYAGDAPRYRSGAWRAVFPAPGFEPLPERRVPHPHVGDPEKVIVDRTLSVSFVAALPPAEQQRIAARVRALIAATPELVGRDTISFPYETRMYAWRRTS</sequence>
<dbReference type="RefSeq" id="WP_183993457.1">
    <property type="nucleotide sequence ID" value="NZ_JACIEH010000001.1"/>
</dbReference>
<evidence type="ECO:0000256" key="1">
    <source>
        <dbReference type="ARBA" id="ARBA00008361"/>
    </source>
</evidence>
<dbReference type="CDD" id="cd02440">
    <property type="entry name" value="AdoMet_MTases"/>
    <property type="match status" value="1"/>
</dbReference>
<feature type="domain" description="Methyltransferase type 11" evidence="4">
    <location>
        <begin position="48"/>
        <end position="136"/>
    </location>
</feature>
<evidence type="ECO:0000256" key="3">
    <source>
        <dbReference type="ARBA" id="ARBA00022679"/>
    </source>
</evidence>
<evidence type="ECO:0000259" key="4">
    <source>
        <dbReference type="Pfam" id="PF08241"/>
    </source>
</evidence>
<keyword evidence="2 5" id="KW-0489">Methyltransferase</keyword>
<comment type="similarity">
    <text evidence="1">Belongs to the methyltransferase superfamily.</text>
</comment>
<dbReference type="InterPro" id="IPR013216">
    <property type="entry name" value="Methyltransf_11"/>
</dbReference>
<keyword evidence="6" id="KW-1185">Reference proteome</keyword>
<gene>
    <name evidence="5" type="ORF">GGR46_000041</name>
</gene>
<evidence type="ECO:0000256" key="2">
    <source>
        <dbReference type="ARBA" id="ARBA00022603"/>
    </source>
</evidence>